<protein>
    <submittedName>
        <fullName evidence="1">Uncharacterized protein</fullName>
    </submittedName>
</protein>
<name>A0A4Q9MXA0_9APHY</name>
<reference evidence="1" key="1">
    <citation type="submission" date="2019-01" db="EMBL/GenBank/DDBJ databases">
        <title>Draft genome sequences of three monokaryotic isolates of the white-rot basidiomycete fungus Dichomitus squalens.</title>
        <authorList>
            <consortium name="DOE Joint Genome Institute"/>
            <person name="Lopez S.C."/>
            <person name="Andreopoulos B."/>
            <person name="Pangilinan J."/>
            <person name="Lipzen A."/>
            <person name="Riley R."/>
            <person name="Ahrendt S."/>
            <person name="Ng V."/>
            <person name="Barry K."/>
            <person name="Daum C."/>
            <person name="Grigoriev I.V."/>
            <person name="Hilden K.S."/>
            <person name="Makela M.R."/>
            <person name="de Vries R.P."/>
        </authorList>
    </citation>
    <scope>NUCLEOTIDE SEQUENCE [LARGE SCALE GENOMIC DNA]</scope>
    <source>
        <strain evidence="1">OM18370.1</strain>
    </source>
</reference>
<dbReference type="EMBL" id="ML143399">
    <property type="protein sequence ID" value="TBU31362.1"/>
    <property type="molecule type" value="Genomic_DNA"/>
</dbReference>
<proteinExistence type="predicted"/>
<dbReference type="AlphaFoldDB" id="A0A4Q9MXA0"/>
<dbReference type="Proteomes" id="UP000292957">
    <property type="component" value="Unassembled WGS sequence"/>
</dbReference>
<accession>A0A4Q9MXA0</accession>
<evidence type="ECO:0000313" key="1">
    <source>
        <dbReference type="EMBL" id="TBU31362.1"/>
    </source>
</evidence>
<sequence length="82" mass="8918">MVSTILAAPTMVAIPPRLAPEPVTEACYNGVASDRSSGATSFGNSRSRWPSLSFRLRFYAIKLSDDTSRTCRNATEDRCTTS</sequence>
<organism evidence="1">
    <name type="scientific">Dichomitus squalens</name>
    <dbReference type="NCBI Taxonomy" id="114155"/>
    <lineage>
        <taxon>Eukaryota</taxon>
        <taxon>Fungi</taxon>
        <taxon>Dikarya</taxon>
        <taxon>Basidiomycota</taxon>
        <taxon>Agaricomycotina</taxon>
        <taxon>Agaricomycetes</taxon>
        <taxon>Polyporales</taxon>
        <taxon>Polyporaceae</taxon>
        <taxon>Dichomitus</taxon>
    </lineage>
</organism>
<gene>
    <name evidence="1" type="ORF">BD311DRAFT_115843</name>
</gene>